<gene>
    <name evidence="1" type="ORF">NCS57_01462800</name>
</gene>
<dbReference type="EMBL" id="CM046515">
    <property type="protein sequence ID" value="KAI8649262.1"/>
    <property type="molecule type" value="Genomic_DNA"/>
</dbReference>
<protein>
    <submittedName>
        <fullName evidence="1">Uncharacterized protein</fullName>
    </submittedName>
</protein>
<comment type="caution">
    <text evidence="1">The sequence shown here is derived from an EMBL/GenBank/DDBJ whole genome shotgun (WGS) entry which is preliminary data.</text>
</comment>
<reference evidence="1" key="1">
    <citation type="submission" date="2022-06" db="EMBL/GenBank/DDBJ databases">
        <title>Fusarium solani species complex genomes reveal bases of compartmentalisation and animal pathogenesis.</title>
        <authorList>
            <person name="Tsai I.J."/>
        </authorList>
    </citation>
    <scope>NUCLEOTIDE SEQUENCE</scope>
    <source>
        <strain evidence="1">Fu6.1</strain>
    </source>
</reference>
<sequence>MFNQYFLAALDGTPEQKALDASIRKTMERRIGNDPELIKRFEPKFKVGCRRLTPGDGYLEALQQENAKTVWTPITKITEKGILTADGEEEYDLIVTATGFDVSFRPSWNLVGRNGASLAKDWESEPESYFGLCAPDHPNYFIYAGPNAPVAHGVLTSPLDVMTAYILKWCRKVAIGDIKSISVKSEVMNDLGVWSQELLSKTVWADNSTSWYKNGKATGKITALHPGSVTHYRGKEFKFYWLFVL</sequence>
<proteinExistence type="predicted"/>
<evidence type="ECO:0000313" key="2">
    <source>
        <dbReference type="Proteomes" id="UP001065298"/>
    </source>
</evidence>
<name>A0ACC0QBE4_9HYPO</name>
<keyword evidence="2" id="KW-1185">Reference proteome</keyword>
<dbReference type="Proteomes" id="UP001065298">
    <property type="component" value="Chromosome 13"/>
</dbReference>
<organism evidence="1 2">
    <name type="scientific">Fusarium keratoplasticum</name>
    <dbReference type="NCBI Taxonomy" id="1328300"/>
    <lineage>
        <taxon>Eukaryota</taxon>
        <taxon>Fungi</taxon>
        <taxon>Dikarya</taxon>
        <taxon>Ascomycota</taxon>
        <taxon>Pezizomycotina</taxon>
        <taxon>Sordariomycetes</taxon>
        <taxon>Hypocreomycetidae</taxon>
        <taxon>Hypocreales</taxon>
        <taxon>Nectriaceae</taxon>
        <taxon>Fusarium</taxon>
        <taxon>Fusarium solani species complex</taxon>
    </lineage>
</organism>
<accession>A0ACC0QBE4</accession>
<evidence type="ECO:0000313" key="1">
    <source>
        <dbReference type="EMBL" id="KAI8649262.1"/>
    </source>
</evidence>